<feature type="region of interest" description="Disordered" evidence="1">
    <location>
        <begin position="1"/>
        <end position="30"/>
    </location>
</feature>
<dbReference type="Proteomes" id="UP000077315">
    <property type="component" value="Unassembled WGS sequence"/>
</dbReference>
<gene>
    <name evidence="2" type="ORF">PHYBLDRAFT_73523</name>
</gene>
<organism evidence="2 3">
    <name type="scientific">Phycomyces blakesleeanus (strain ATCC 8743b / DSM 1359 / FGSC 10004 / NBRC 33097 / NRRL 1555)</name>
    <dbReference type="NCBI Taxonomy" id="763407"/>
    <lineage>
        <taxon>Eukaryota</taxon>
        <taxon>Fungi</taxon>
        <taxon>Fungi incertae sedis</taxon>
        <taxon>Mucoromycota</taxon>
        <taxon>Mucoromycotina</taxon>
        <taxon>Mucoromycetes</taxon>
        <taxon>Mucorales</taxon>
        <taxon>Phycomycetaceae</taxon>
        <taxon>Phycomyces</taxon>
    </lineage>
</organism>
<dbReference type="VEuPathDB" id="FungiDB:PHYBLDRAFT_73523"/>
<proteinExistence type="predicted"/>
<feature type="compositionally biased region" description="Basic and acidic residues" evidence="1">
    <location>
        <begin position="1"/>
        <end position="11"/>
    </location>
</feature>
<evidence type="ECO:0000313" key="2">
    <source>
        <dbReference type="EMBL" id="OAD66712.1"/>
    </source>
</evidence>
<reference evidence="3" key="1">
    <citation type="submission" date="2015-06" db="EMBL/GenBank/DDBJ databases">
        <title>Expansion of signal transduction pathways in fungi by whole-genome duplication.</title>
        <authorList>
            <consortium name="DOE Joint Genome Institute"/>
            <person name="Corrochano L.M."/>
            <person name="Kuo A."/>
            <person name="Marcet-Houben M."/>
            <person name="Polaino S."/>
            <person name="Salamov A."/>
            <person name="Villalobos J.M."/>
            <person name="Alvarez M.I."/>
            <person name="Avalos J."/>
            <person name="Benito E.P."/>
            <person name="Benoit I."/>
            <person name="Burger G."/>
            <person name="Camino L.P."/>
            <person name="Canovas D."/>
            <person name="Cerda-Olmedo E."/>
            <person name="Cheng J.-F."/>
            <person name="Dominguez A."/>
            <person name="Elias M."/>
            <person name="Eslava A.P."/>
            <person name="Glaser F."/>
            <person name="Grimwood J."/>
            <person name="Gutierrez G."/>
            <person name="Heitman J."/>
            <person name="Henrissat B."/>
            <person name="Iturriaga E.A."/>
            <person name="Lang B.F."/>
            <person name="Lavin J.L."/>
            <person name="Lee S."/>
            <person name="Li W."/>
            <person name="Lindquist E."/>
            <person name="Lopez-Garcia S."/>
            <person name="Luque E.M."/>
            <person name="Marcos A.T."/>
            <person name="Martin J."/>
            <person name="McCluskey K."/>
            <person name="Medina H.R."/>
            <person name="Miralles-Duran A."/>
            <person name="Miyazaki A."/>
            <person name="Munoz-Torres E."/>
            <person name="Oguiza J.A."/>
            <person name="Ohm R."/>
            <person name="Olmedo M."/>
            <person name="Orejas M."/>
            <person name="Ortiz-Castellanos L."/>
            <person name="Pisabarro A.G."/>
            <person name="Rodriguez-Romero J."/>
            <person name="Ruiz-Herrera J."/>
            <person name="Ruiz-Vazquez R."/>
            <person name="Sanz C."/>
            <person name="Schackwitz W."/>
            <person name="Schmutz J."/>
            <person name="Shahriari M."/>
            <person name="Shelest E."/>
            <person name="Silva-Franco F."/>
            <person name="Soanes D."/>
            <person name="Syed K."/>
            <person name="Tagua V.G."/>
            <person name="Talbot N.J."/>
            <person name="Thon M."/>
            <person name="De vries R.P."/>
            <person name="Wiebenga A."/>
            <person name="Yadav J.S."/>
            <person name="Braun E.L."/>
            <person name="Baker S."/>
            <person name="Garre V."/>
            <person name="Horwitz B."/>
            <person name="Torres-Martinez S."/>
            <person name="Idnurm A."/>
            <person name="Herrera-Estrella A."/>
            <person name="Gabaldon T."/>
            <person name="Grigoriev I.V."/>
        </authorList>
    </citation>
    <scope>NUCLEOTIDE SEQUENCE [LARGE SCALE GENOMIC DNA]</scope>
    <source>
        <strain evidence="3">NRRL 1555(-)</strain>
    </source>
</reference>
<dbReference type="GeneID" id="29003777"/>
<dbReference type="RefSeq" id="XP_018284752.1">
    <property type="nucleotide sequence ID" value="XM_018442871.1"/>
</dbReference>
<name>A0A162T7A8_PHYB8</name>
<dbReference type="OrthoDB" id="5590091at2759"/>
<evidence type="ECO:0000256" key="1">
    <source>
        <dbReference type="SAM" id="MobiDB-lite"/>
    </source>
</evidence>
<feature type="compositionally biased region" description="Low complexity" evidence="1">
    <location>
        <begin position="13"/>
        <end position="30"/>
    </location>
</feature>
<protein>
    <submittedName>
        <fullName evidence="2">Uncharacterized protein</fullName>
    </submittedName>
</protein>
<dbReference type="InParanoid" id="A0A162T7A8"/>
<evidence type="ECO:0000313" key="3">
    <source>
        <dbReference type="Proteomes" id="UP000077315"/>
    </source>
</evidence>
<keyword evidence="3" id="KW-1185">Reference proteome</keyword>
<dbReference type="EMBL" id="KV441001">
    <property type="protein sequence ID" value="OAD66712.1"/>
    <property type="molecule type" value="Genomic_DNA"/>
</dbReference>
<sequence>MSTIGDQHDIDYACPSPSAKPSSSSSSAAAAAASPSLVSSLRQTIEDPQNSRVSRYQNTYFMDGGNRFISLPTLGNTTTKAASHISRIFEEWLQQKLYKATFDRLPILEDSVELIAEDVLNTLKLRSSLRGLTGLSNACVKIRTGHIYTYHQLEDGQPLITEEMEDFFQQFPLFIEVIVYTMTRTNPPDQDYLELIISVENLTVNPNQPYSLSDQIYI</sequence>
<dbReference type="AlphaFoldDB" id="A0A162T7A8"/>
<accession>A0A162T7A8</accession>